<evidence type="ECO:0000256" key="1">
    <source>
        <dbReference type="SAM" id="MobiDB-lite"/>
    </source>
</evidence>
<reference evidence="5" key="1">
    <citation type="submission" date="2025-08" db="UniProtKB">
        <authorList>
            <consortium name="RefSeq"/>
        </authorList>
    </citation>
    <scope>IDENTIFICATION</scope>
</reference>
<feature type="compositionally biased region" description="Basic and acidic residues" evidence="1">
    <location>
        <begin position="228"/>
        <end position="247"/>
    </location>
</feature>
<dbReference type="Pfam" id="PF18289">
    <property type="entry name" value="HU-CCDC81_euk_2"/>
    <property type="match status" value="1"/>
</dbReference>
<dbReference type="InterPro" id="IPR040673">
    <property type="entry name" value="CCDC81_HU_dom_2"/>
</dbReference>
<dbReference type="PANTHER" id="PTHR14362:SF2">
    <property type="entry name" value="COILED-COIL DOMAIN-CONTAINING PROTEIN 81"/>
    <property type="match status" value="1"/>
</dbReference>
<evidence type="ECO:0000313" key="4">
    <source>
        <dbReference type="Proteomes" id="UP000694871"/>
    </source>
</evidence>
<protein>
    <submittedName>
        <fullName evidence="5">Coiled-coil domain-containing protein 81</fullName>
    </submittedName>
</protein>
<dbReference type="InterPro" id="IPR026295">
    <property type="entry name" value="CCD81"/>
</dbReference>
<proteinExistence type="predicted"/>
<feature type="domain" description="CCDC81 HU" evidence="2">
    <location>
        <begin position="14"/>
        <end position="93"/>
    </location>
</feature>
<dbReference type="Proteomes" id="UP000694871">
    <property type="component" value="Unplaced"/>
</dbReference>
<dbReference type="GeneID" id="107124294"/>
<feature type="domain" description="CCDC81 HU" evidence="3">
    <location>
        <begin position="104"/>
        <end position="178"/>
    </location>
</feature>
<evidence type="ECO:0000259" key="2">
    <source>
        <dbReference type="Pfam" id="PF14908"/>
    </source>
</evidence>
<organism evidence="4 5">
    <name type="scientific">Gekko japonicus</name>
    <name type="common">Schlegel's Japanese gecko</name>
    <dbReference type="NCBI Taxonomy" id="146911"/>
    <lineage>
        <taxon>Eukaryota</taxon>
        <taxon>Metazoa</taxon>
        <taxon>Chordata</taxon>
        <taxon>Craniata</taxon>
        <taxon>Vertebrata</taxon>
        <taxon>Euteleostomi</taxon>
        <taxon>Lepidosauria</taxon>
        <taxon>Squamata</taxon>
        <taxon>Bifurcata</taxon>
        <taxon>Gekkota</taxon>
        <taxon>Gekkonidae</taxon>
        <taxon>Gekkoninae</taxon>
        <taxon>Gekko</taxon>
    </lineage>
</organism>
<sequence>MLDTIHTAILESGGKNLFFTLSKLSSEEVFSIWDTVSEFVEKQLSMNKGVSIPGLGTFSFLRQKLEIGANKHILVQRPVFLLSEKLVQIHGLKRNKVHIPGDIPVVRLNFIVLSLEGPFNREIVEGCVRETLLFFSQSIAHKQNVEFTFKGIGVLIIRDNKVKMKFYKDFLQAMDGSGNLLKALANRPGTGDSVLSSKETTATLSRNVVLFPRMEMKDMETIAEEDEKSSKEKEQSEKENSKKENLSPKRLLCRQSMSPAKVTGVCLTEELEKNFGKAPPPRPAAPVSELKPEKEAVPIQVPAQVPAPQSRTPSPLCQDHGRAGQEMCYLCMQRAQRNIPVYLNEEKRRKEKEEERILAQYLALKDQDALQKQQIRALASREQNQKIAAFNLGVAEALRSQKNEKAPETYKSYIFEKRPLSATPHQKQELYSQQLAIQLGEKTTREAKLKQDQDLVDRLEQVHLAEELAAQRAKYLKDRTAEMQCYKKALDSQIKMKPAPLPHCEPNSNEAIFGKNDLSKEKVEERRKRSQEFSRHQLQAAADRKRAAILSQLIEQRRAEEMIQRARKQWIAEKGARLERIFQMNLAVKDDWKKSAGLKRQRDYEEKLFQRAGDKLFLLDQCAKYRRCYQCKRRLSGCGDGNEWTDNKYVPGSRLMV</sequence>
<gene>
    <name evidence="5" type="primary">CCDC81</name>
</gene>
<dbReference type="Pfam" id="PF14908">
    <property type="entry name" value="HU-CCDC81_euk_1"/>
    <property type="match status" value="1"/>
</dbReference>
<accession>A0ABM1LB71</accession>
<dbReference type="PANTHER" id="PTHR14362">
    <property type="entry name" value="COILED-COIL DOMAIN-CONTAINING PROTEIN 81"/>
    <property type="match status" value="1"/>
</dbReference>
<dbReference type="InterPro" id="IPR028034">
    <property type="entry name" value="HU-CCDC81"/>
</dbReference>
<name>A0ABM1LB71_GEKJA</name>
<evidence type="ECO:0000313" key="5">
    <source>
        <dbReference type="RefSeq" id="XP_015283208.1"/>
    </source>
</evidence>
<evidence type="ECO:0000259" key="3">
    <source>
        <dbReference type="Pfam" id="PF18289"/>
    </source>
</evidence>
<feature type="region of interest" description="Disordered" evidence="1">
    <location>
        <begin position="222"/>
        <end position="249"/>
    </location>
</feature>
<keyword evidence="4" id="KW-1185">Reference proteome</keyword>
<dbReference type="RefSeq" id="XP_015283208.1">
    <property type="nucleotide sequence ID" value="XM_015427722.1"/>
</dbReference>